<evidence type="ECO:0000313" key="3">
    <source>
        <dbReference type="Proteomes" id="UP001642487"/>
    </source>
</evidence>
<protein>
    <submittedName>
        <fullName evidence="2">Uncharacterized protein</fullName>
    </submittedName>
</protein>
<organism evidence="2 3">
    <name type="scientific">Citrullus colocynthis</name>
    <name type="common">colocynth</name>
    <dbReference type="NCBI Taxonomy" id="252529"/>
    <lineage>
        <taxon>Eukaryota</taxon>
        <taxon>Viridiplantae</taxon>
        <taxon>Streptophyta</taxon>
        <taxon>Embryophyta</taxon>
        <taxon>Tracheophyta</taxon>
        <taxon>Spermatophyta</taxon>
        <taxon>Magnoliopsida</taxon>
        <taxon>eudicotyledons</taxon>
        <taxon>Gunneridae</taxon>
        <taxon>Pentapetalae</taxon>
        <taxon>rosids</taxon>
        <taxon>fabids</taxon>
        <taxon>Cucurbitales</taxon>
        <taxon>Cucurbitaceae</taxon>
        <taxon>Benincaseae</taxon>
        <taxon>Citrullus</taxon>
    </lineage>
</organism>
<feature type="compositionally biased region" description="Polar residues" evidence="1">
    <location>
        <begin position="114"/>
        <end position="124"/>
    </location>
</feature>
<accession>A0ABP0Z2J2</accession>
<dbReference type="EMBL" id="OZ021741">
    <property type="protein sequence ID" value="CAK9325988.1"/>
    <property type="molecule type" value="Genomic_DNA"/>
</dbReference>
<gene>
    <name evidence="2" type="ORF">CITCOLO1_LOCUS18280</name>
</gene>
<proteinExistence type="predicted"/>
<feature type="region of interest" description="Disordered" evidence="1">
    <location>
        <begin position="439"/>
        <end position="464"/>
    </location>
</feature>
<dbReference type="PANTHER" id="PTHR33781:SF4">
    <property type="entry name" value="PROTEIN PHYTOCHROME KINASE SUBSTRATE 1"/>
    <property type="match status" value="1"/>
</dbReference>
<name>A0ABP0Z2J2_9ROSI</name>
<feature type="region of interest" description="Disordered" evidence="1">
    <location>
        <begin position="103"/>
        <end position="124"/>
    </location>
</feature>
<dbReference type="Proteomes" id="UP001642487">
    <property type="component" value="Chromosome 7"/>
</dbReference>
<dbReference type="InterPro" id="IPR039615">
    <property type="entry name" value="PKS"/>
</dbReference>
<evidence type="ECO:0000256" key="1">
    <source>
        <dbReference type="SAM" id="MobiDB-lite"/>
    </source>
</evidence>
<dbReference type="PANTHER" id="PTHR33781">
    <property type="entry name" value="PROTEIN PHYTOCHROME KINASE SUBSTRATE 1-RELATED"/>
    <property type="match status" value="1"/>
</dbReference>
<keyword evidence="3" id="KW-1185">Reference proteome</keyword>
<reference evidence="2 3" key="1">
    <citation type="submission" date="2024-03" db="EMBL/GenBank/DDBJ databases">
        <authorList>
            <person name="Gkanogiannis A."/>
            <person name="Becerra Lopez-Lavalle L."/>
        </authorList>
    </citation>
    <scope>NUCLEOTIDE SEQUENCE [LARGE SCALE GENOMIC DNA]</scope>
</reference>
<evidence type="ECO:0000313" key="2">
    <source>
        <dbReference type="EMBL" id="CAK9325988.1"/>
    </source>
</evidence>
<sequence>MDIFSSISSKTLPFDTHIVTNNNMGVYSDASFSSYINGKEDHNFLIHKLTESSRYLKSPTTILGSGGREDGEIGIFGAEKYFNGGIQNDGTERSGINHVEESLKLPKPRHGTPSVGSESSSINSQRPLLKIVKNTTPPTTATTIANNNYSLQKRSNNNNNKSFLSNTLGYCMCCSSNETSAVENDEVGEISFSNAVTTNPTQNNNNNILERETPSFRGFPVAASSLKMIHFQEPEEVGERKSLEVFGSPVMGRLRNNKPISLEKRLAMLSWDHTNNNNSLGGMFYNEDEVNSDCSSDLFEIESLTKQTNPFHSPTASCYAPSEASVEWSVVTASALDFDERRPSTTSPARVVVPPPPMRVNVNKEVVVVQKRRPSSILGCKSDKAVRVAEDNNKYGRKMSGKANSDRNFLMELRNSEALVAMKRFEDESKVGGFSFRSQGSLLPLPPPPPHRAPATRSLPRPYSPRLTNITFNI</sequence>